<gene>
    <name evidence="1" type="ORF">ABID56_000478</name>
</gene>
<evidence type="ECO:0000313" key="1">
    <source>
        <dbReference type="EMBL" id="MET3682399.1"/>
    </source>
</evidence>
<dbReference type="RefSeq" id="WP_354218939.1">
    <property type="nucleotide sequence ID" value="NZ_JBEPMX010000001.1"/>
</dbReference>
<keyword evidence="2" id="KW-1185">Reference proteome</keyword>
<proteinExistence type="predicted"/>
<reference evidence="1 2" key="1">
    <citation type="submission" date="2024-06" db="EMBL/GenBank/DDBJ databases">
        <title>Genomic Encyclopedia of Type Strains, Phase IV (KMG-IV): sequencing the most valuable type-strain genomes for metagenomic binning, comparative biology and taxonomic classification.</title>
        <authorList>
            <person name="Goeker M."/>
        </authorList>
    </citation>
    <scope>NUCLEOTIDE SEQUENCE [LARGE SCALE GENOMIC DNA]</scope>
    <source>
        <strain evidence="1 2">DSM 23520</strain>
    </source>
</reference>
<protein>
    <submittedName>
        <fullName evidence="1">Arginine utilization protein RocB</fullName>
    </submittedName>
</protein>
<dbReference type="PIRSF" id="PIRSF010386">
    <property type="entry name" value="RocB"/>
    <property type="match status" value="1"/>
</dbReference>
<name>A0ABV2KS32_9BACI</name>
<dbReference type="PANTHER" id="PTHR43808">
    <property type="entry name" value="ACETYLORNITHINE DEACETYLASE"/>
    <property type="match status" value="1"/>
</dbReference>
<dbReference type="Proteomes" id="UP001549167">
    <property type="component" value="Unassembled WGS sequence"/>
</dbReference>
<dbReference type="Gene3D" id="3.40.630.10">
    <property type="entry name" value="Zn peptidases"/>
    <property type="match status" value="1"/>
</dbReference>
<accession>A0ABV2KS32</accession>
<comment type="caution">
    <text evidence="1">The sequence shown here is derived from an EMBL/GenBank/DDBJ whole genome shotgun (WGS) entry which is preliminary data.</text>
</comment>
<dbReference type="EMBL" id="JBEPMX010000001">
    <property type="protein sequence ID" value="MET3682399.1"/>
    <property type="molecule type" value="Genomic_DNA"/>
</dbReference>
<dbReference type="SUPFAM" id="SSF53187">
    <property type="entry name" value="Zn-dependent exopeptidases"/>
    <property type="match status" value="1"/>
</dbReference>
<dbReference type="InterPro" id="IPR012166">
    <property type="entry name" value="Uncharacterised_RocB"/>
</dbReference>
<dbReference type="PANTHER" id="PTHR43808:SF27">
    <property type="entry name" value="PROTEIN ROCB"/>
    <property type="match status" value="1"/>
</dbReference>
<dbReference type="Pfam" id="PF01546">
    <property type="entry name" value="Peptidase_M20"/>
    <property type="match status" value="1"/>
</dbReference>
<organism evidence="1 2">
    <name type="scientific">Alkalibacillus flavidus</name>
    <dbReference type="NCBI Taxonomy" id="546021"/>
    <lineage>
        <taxon>Bacteria</taxon>
        <taxon>Bacillati</taxon>
        <taxon>Bacillota</taxon>
        <taxon>Bacilli</taxon>
        <taxon>Bacillales</taxon>
        <taxon>Bacillaceae</taxon>
        <taxon>Alkalibacillus</taxon>
    </lineage>
</organism>
<sequence length="537" mass="61632">MQWQTKTQLKQLLSQLVSYPSVTETKAEADIITFIYNLLIENDYYKNNPQHLKQIQLNDGRQALIALVKSSQPTTDTTILVNHIDVVDVDDYGALKDKAFSSDVLTDYFHKNKDVLPKEAQEDLQHGEWIFGRGSMDMKAGTTLHLSMLERAMTGEFNGHVLVLFVPDEEVSSQGMIRAVDELASWQENHHLNYRLCINSEPMFRRHHDDQQMYVYEGSLGKILPGFLCFGKETHVGEPFQGINANLMLSILNHHMELNDQLVDRVGNEVTPPPVSLMNRDLKEAYSVKTTVTAVSMYNLLYMTQTVDDMTRNMKQIMYEAKQDIESTLQQKHKRYQTISNQQSNLHIDISILTYDELYDEAVKQYGQDIIDQRLLDVKTNHNHGERDMSVRLVEEVAYHCQHLAPMMVLFYSPPFYPAVSSHGNRDVDRVLQRVQAHMSQAGFESERVTYFNGISDLSFIGEQPKGEYDSTLLATNMPLQQLTQHYIPKSNWSIPTINVGPYGKDPHQWTERLELTYSFDVLPDILADAIKSSFAK</sequence>
<dbReference type="InterPro" id="IPR050072">
    <property type="entry name" value="Peptidase_M20A"/>
</dbReference>
<evidence type="ECO:0000313" key="2">
    <source>
        <dbReference type="Proteomes" id="UP001549167"/>
    </source>
</evidence>
<dbReference type="InterPro" id="IPR002933">
    <property type="entry name" value="Peptidase_M20"/>
</dbReference>